<evidence type="ECO:0000256" key="2">
    <source>
        <dbReference type="ARBA" id="ARBA00006557"/>
    </source>
</evidence>
<dbReference type="GO" id="GO:0005794">
    <property type="term" value="C:Golgi apparatus"/>
    <property type="evidence" value="ECO:0007669"/>
    <property type="project" value="UniProtKB-SubCell"/>
</dbReference>
<sequence>MDARTFHNGPHKLSELMRESMKRDPIAPVLWEPHLAALDRRVKVILQGVRDCISKDDAVEAVVQNDLS</sequence>
<evidence type="ECO:0000313" key="7">
    <source>
        <dbReference type="EMBL" id="CAD7587990.1"/>
    </source>
</evidence>
<comment type="similarity">
    <text evidence="2">Belongs to the FAM20 family.</text>
</comment>
<evidence type="ECO:0000256" key="4">
    <source>
        <dbReference type="ARBA" id="ARBA00023157"/>
    </source>
</evidence>
<accession>A0A7R9JTF5</accession>
<comment type="subcellular location">
    <subcellularLocation>
        <location evidence="1">Golgi apparatus</location>
    </subcellularLocation>
</comment>
<dbReference type="EMBL" id="OE839637">
    <property type="protein sequence ID" value="CAD7587990.1"/>
    <property type="molecule type" value="Genomic_DNA"/>
</dbReference>
<dbReference type="PANTHER" id="PTHR12450">
    <property type="entry name" value="DENTIN MATRIX PROTEIN 4 PROTEIN FAM20"/>
    <property type="match status" value="1"/>
</dbReference>
<name>A0A7R9JTF5_TIMGE</name>
<dbReference type="InterPro" id="IPR009581">
    <property type="entry name" value="FAM20_C"/>
</dbReference>
<feature type="domain" description="FAM20 C-terminal" evidence="6">
    <location>
        <begin position="5"/>
        <end position="58"/>
    </location>
</feature>
<dbReference type="GO" id="GO:0004674">
    <property type="term" value="F:protein serine/threonine kinase activity"/>
    <property type="evidence" value="ECO:0007669"/>
    <property type="project" value="TreeGrafter"/>
</dbReference>
<keyword evidence="5" id="KW-0325">Glycoprotein</keyword>
<dbReference type="Pfam" id="PF06702">
    <property type="entry name" value="Fam20C"/>
    <property type="match status" value="1"/>
</dbReference>
<evidence type="ECO:0000256" key="1">
    <source>
        <dbReference type="ARBA" id="ARBA00004555"/>
    </source>
</evidence>
<keyword evidence="3" id="KW-0333">Golgi apparatus</keyword>
<evidence type="ECO:0000256" key="5">
    <source>
        <dbReference type="ARBA" id="ARBA00023180"/>
    </source>
</evidence>
<dbReference type="AlphaFoldDB" id="A0A7R9JTF5"/>
<protein>
    <recommendedName>
        <fullName evidence="6">FAM20 C-terminal domain-containing protein</fullName>
    </recommendedName>
</protein>
<proteinExistence type="inferred from homology"/>
<evidence type="ECO:0000259" key="6">
    <source>
        <dbReference type="Pfam" id="PF06702"/>
    </source>
</evidence>
<reference evidence="7" key="1">
    <citation type="submission" date="2020-11" db="EMBL/GenBank/DDBJ databases">
        <authorList>
            <person name="Tran Van P."/>
        </authorList>
    </citation>
    <scope>NUCLEOTIDE SEQUENCE</scope>
</reference>
<evidence type="ECO:0000256" key="3">
    <source>
        <dbReference type="ARBA" id="ARBA00023034"/>
    </source>
</evidence>
<keyword evidence="4" id="KW-1015">Disulfide bond</keyword>
<dbReference type="InterPro" id="IPR024869">
    <property type="entry name" value="FAM20"/>
</dbReference>
<dbReference type="PANTHER" id="PTHR12450:SF22">
    <property type="entry name" value="EXTRACELLULAR SERINE_THREONINE PROTEIN CG31145"/>
    <property type="match status" value="1"/>
</dbReference>
<gene>
    <name evidence="7" type="ORF">TGEB3V08_LOCUS2117</name>
</gene>
<organism evidence="7">
    <name type="scientific">Timema genevievae</name>
    <name type="common">Walking stick</name>
    <dbReference type="NCBI Taxonomy" id="629358"/>
    <lineage>
        <taxon>Eukaryota</taxon>
        <taxon>Metazoa</taxon>
        <taxon>Ecdysozoa</taxon>
        <taxon>Arthropoda</taxon>
        <taxon>Hexapoda</taxon>
        <taxon>Insecta</taxon>
        <taxon>Pterygota</taxon>
        <taxon>Neoptera</taxon>
        <taxon>Polyneoptera</taxon>
        <taxon>Phasmatodea</taxon>
        <taxon>Timematodea</taxon>
        <taxon>Timematoidea</taxon>
        <taxon>Timematidae</taxon>
        <taxon>Timema</taxon>
    </lineage>
</organism>